<reference evidence="2" key="2">
    <citation type="journal article" date="2021" name="PeerJ">
        <title>Extensive microbial diversity within the chicken gut microbiome revealed by metagenomics and culture.</title>
        <authorList>
            <person name="Gilroy R."/>
            <person name="Ravi A."/>
            <person name="Getino M."/>
            <person name="Pursley I."/>
            <person name="Horton D.L."/>
            <person name="Alikhan N.F."/>
            <person name="Baker D."/>
            <person name="Gharbi K."/>
            <person name="Hall N."/>
            <person name="Watson M."/>
            <person name="Adriaenssens E.M."/>
            <person name="Foster-Nyarko E."/>
            <person name="Jarju S."/>
            <person name="Secka A."/>
            <person name="Antonio M."/>
            <person name="Oren A."/>
            <person name="Chaudhuri R.R."/>
            <person name="La Ragione R."/>
            <person name="Hildebrand F."/>
            <person name="Pallen M.J."/>
        </authorList>
    </citation>
    <scope>NUCLEOTIDE SEQUENCE</scope>
    <source>
        <strain evidence="2">ChiGjej2B2-12916</strain>
    </source>
</reference>
<dbReference type="PANTHER" id="PTHR47260">
    <property type="entry name" value="UPF0644 PROTEIN PB2B4.06"/>
    <property type="match status" value="1"/>
</dbReference>
<dbReference type="CDD" id="cd03443">
    <property type="entry name" value="PaaI_thioesterase"/>
    <property type="match status" value="1"/>
</dbReference>
<dbReference type="EMBL" id="DVFO01000090">
    <property type="protein sequence ID" value="HIQ61582.1"/>
    <property type="molecule type" value="Genomic_DNA"/>
</dbReference>
<evidence type="ECO:0000259" key="1">
    <source>
        <dbReference type="Pfam" id="PF03061"/>
    </source>
</evidence>
<evidence type="ECO:0000313" key="3">
    <source>
        <dbReference type="Proteomes" id="UP000886879"/>
    </source>
</evidence>
<name>A0A9D1CHH3_9FIRM</name>
<gene>
    <name evidence="2" type="ORF">IAD31_08340</name>
</gene>
<evidence type="ECO:0000313" key="2">
    <source>
        <dbReference type="EMBL" id="HIQ61582.1"/>
    </source>
</evidence>
<dbReference type="PANTHER" id="PTHR47260:SF1">
    <property type="entry name" value="UPF0644 PROTEIN PB2B4.06"/>
    <property type="match status" value="1"/>
</dbReference>
<dbReference type="Gene3D" id="3.10.129.10">
    <property type="entry name" value="Hotdog Thioesterase"/>
    <property type="match status" value="1"/>
</dbReference>
<dbReference type="InterPro" id="IPR052061">
    <property type="entry name" value="PTE-AB_protein"/>
</dbReference>
<organism evidence="2 3">
    <name type="scientific">Candidatus Enterenecus faecium</name>
    <dbReference type="NCBI Taxonomy" id="2840780"/>
    <lineage>
        <taxon>Bacteria</taxon>
        <taxon>Bacillati</taxon>
        <taxon>Bacillota</taxon>
        <taxon>Clostridia</taxon>
        <taxon>Eubacteriales</taxon>
        <taxon>Candidatus Enterenecus</taxon>
    </lineage>
</organism>
<accession>A0A9D1CHH3</accession>
<sequence>MAFHITTSEFSQTIQQALDTLHPNCDPEKPNLHLCPRLVSCDGPSLSVELEYDTKAWTSNPMGIVHGGVLALMLDNAMGLTCYCIYGHFTPTISMNLTYARPVALNETVRLRVTTLLAGGTTAQLQAQIYLSGQEERVLVSATGVYCSRTRS</sequence>
<dbReference type="Proteomes" id="UP000886879">
    <property type="component" value="Unassembled WGS sequence"/>
</dbReference>
<dbReference type="SUPFAM" id="SSF54637">
    <property type="entry name" value="Thioesterase/thiol ester dehydrase-isomerase"/>
    <property type="match status" value="1"/>
</dbReference>
<comment type="caution">
    <text evidence="2">The sequence shown here is derived from an EMBL/GenBank/DDBJ whole genome shotgun (WGS) entry which is preliminary data.</text>
</comment>
<protein>
    <submittedName>
        <fullName evidence="2">PaaI family thioesterase</fullName>
    </submittedName>
</protein>
<reference evidence="2" key="1">
    <citation type="submission" date="2020-10" db="EMBL/GenBank/DDBJ databases">
        <authorList>
            <person name="Gilroy R."/>
        </authorList>
    </citation>
    <scope>NUCLEOTIDE SEQUENCE</scope>
    <source>
        <strain evidence="2">ChiGjej2B2-12916</strain>
    </source>
</reference>
<dbReference type="Pfam" id="PF03061">
    <property type="entry name" value="4HBT"/>
    <property type="match status" value="1"/>
</dbReference>
<feature type="domain" description="Thioesterase" evidence="1">
    <location>
        <begin position="62"/>
        <end position="135"/>
    </location>
</feature>
<dbReference type="AlphaFoldDB" id="A0A9D1CHH3"/>
<dbReference type="InterPro" id="IPR006683">
    <property type="entry name" value="Thioestr_dom"/>
</dbReference>
<proteinExistence type="predicted"/>
<dbReference type="InterPro" id="IPR029069">
    <property type="entry name" value="HotDog_dom_sf"/>
</dbReference>